<keyword evidence="3" id="KW-0282">Flagellum</keyword>
<feature type="compositionally biased region" description="Gly residues" evidence="1">
    <location>
        <begin position="814"/>
        <end position="825"/>
    </location>
</feature>
<feature type="domain" description="Flagellar hook-length control protein-like C-terminal" evidence="2">
    <location>
        <begin position="726"/>
        <end position="806"/>
    </location>
</feature>
<feature type="compositionally biased region" description="Polar residues" evidence="1">
    <location>
        <begin position="420"/>
        <end position="434"/>
    </location>
</feature>
<feature type="compositionally biased region" description="Basic and acidic residues" evidence="1">
    <location>
        <begin position="468"/>
        <end position="479"/>
    </location>
</feature>
<dbReference type="RefSeq" id="WP_350401733.1">
    <property type="nucleotide sequence ID" value="NZ_JBELOE010000200.1"/>
</dbReference>
<feature type="compositionally biased region" description="Basic and acidic residues" evidence="1">
    <location>
        <begin position="122"/>
        <end position="166"/>
    </location>
</feature>
<dbReference type="InterPro" id="IPR038610">
    <property type="entry name" value="FliK-like_C_sf"/>
</dbReference>
<organism evidence="3 4">
    <name type="scientific">Catenovulum sediminis</name>
    <dbReference type="NCBI Taxonomy" id="1740262"/>
    <lineage>
        <taxon>Bacteria</taxon>
        <taxon>Pseudomonadati</taxon>
        <taxon>Pseudomonadota</taxon>
        <taxon>Gammaproteobacteria</taxon>
        <taxon>Alteromonadales</taxon>
        <taxon>Alteromonadaceae</taxon>
        <taxon>Catenovulum</taxon>
    </lineage>
</organism>
<reference evidence="3 4" key="1">
    <citation type="submission" date="2024-06" db="EMBL/GenBank/DDBJ databases">
        <authorList>
            <person name="Chen R.Y."/>
        </authorList>
    </citation>
    <scope>NUCLEOTIDE SEQUENCE [LARGE SCALE GENOMIC DNA]</scope>
    <source>
        <strain evidence="3 4">D2</strain>
    </source>
</reference>
<keyword evidence="4" id="KW-1185">Reference proteome</keyword>
<evidence type="ECO:0000256" key="1">
    <source>
        <dbReference type="SAM" id="MobiDB-lite"/>
    </source>
</evidence>
<feature type="compositionally biased region" description="Basic and acidic residues" evidence="1">
    <location>
        <begin position="442"/>
        <end position="452"/>
    </location>
</feature>
<evidence type="ECO:0000259" key="2">
    <source>
        <dbReference type="Pfam" id="PF02120"/>
    </source>
</evidence>
<dbReference type="CDD" id="cd17470">
    <property type="entry name" value="T3SS_Flik_C"/>
    <property type="match status" value="1"/>
</dbReference>
<feature type="region of interest" description="Disordered" evidence="1">
    <location>
        <begin position="582"/>
        <end position="611"/>
    </location>
</feature>
<protein>
    <submittedName>
        <fullName evidence="3">Flagellar hook-length control protein FliK</fullName>
    </submittedName>
</protein>
<gene>
    <name evidence="3" type="ORF">ABS311_10020</name>
</gene>
<dbReference type="InterPro" id="IPR052563">
    <property type="entry name" value="FliK"/>
</dbReference>
<dbReference type="Proteomes" id="UP001467690">
    <property type="component" value="Unassembled WGS sequence"/>
</dbReference>
<proteinExistence type="predicted"/>
<evidence type="ECO:0000313" key="4">
    <source>
        <dbReference type="Proteomes" id="UP001467690"/>
    </source>
</evidence>
<name>A0ABV1RGZ5_9ALTE</name>
<comment type="caution">
    <text evidence="3">The sequence shown here is derived from an EMBL/GenBank/DDBJ whole genome shotgun (WGS) entry which is preliminary data.</text>
</comment>
<feature type="region of interest" description="Disordered" evidence="1">
    <location>
        <begin position="232"/>
        <end position="273"/>
    </location>
</feature>
<dbReference type="EMBL" id="JBELOE010000200">
    <property type="protein sequence ID" value="MER2492218.1"/>
    <property type="molecule type" value="Genomic_DNA"/>
</dbReference>
<keyword evidence="3" id="KW-0969">Cilium</keyword>
<evidence type="ECO:0000313" key="3">
    <source>
        <dbReference type="EMBL" id="MER2492218.1"/>
    </source>
</evidence>
<feature type="compositionally biased region" description="Polar residues" evidence="1">
    <location>
        <begin position="454"/>
        <end position="466"/>
    </location>
</feature>
<feature type="region of interest" description="Disordered" evidence="1">
    <location>
        <begin position="794"/>
        <end position="843"/>
    </location>
</feature>
<feature type="region of interest" description="Disordered" evidence="1">
    <location>
        <begin position="420"/>
        <end position="539"/>
    </location>
</feature>
<feature type="compositionally biased region" description="Low complexity" evidence="1">
    <location>
        <begin position="325"/>
        <end position="336"/>
    </location>
</feature>
<dbReference type="PANTHER" id="PTHR37533:SF2">
    <property type="entry name" value="FLAGELLAR HOOK-LENGTH CONTROL PROTEIN"/>
    <property type="match status" value="1"/>
</dbReference>
<dbReference type="Pfam" id="PF02120">
    <property type="entry name" value="Flg_hook"/>
    <property type="match status" value="1"/>
</dbReference>
<accession>A0ABV1RGZ5</accession>
<feature type="region of interest" description="Disordered" evidence="1">
    <location>
        <begin position="22"/>
        <end position="185"/>
    </location>
</feature>
<feature type="compositionally biased region" description="Polar residues" evidence="1">
    <location>
        <begin position="88"/>
        <end position="98"/>
    </location>
</feature>
<dbReference type="InterPro" id="IPR021136">
    <property type="entry name" value="Flagellar_hook_control-like_C"/>
</dbReference>
<dbReference type="Gene3D" id="3.30.750.140">
    <property type="match status" value="1"/>
</dbReference>
<feature type="compositionally biased region" description="Basic and acidic residues" evidence="1">
    <location>
        <begin position="240"/>
        <end position="258"/>
    </location>
</feature>
<keyword evidence="3" id="KW-0966">Cell projection</keyword>
<feature type="region of interest" description="Disordered" evidence="1">
    <location>
        <begin position="286"/>
        <end position="363"/>
    </location>
</feature>
<sequence>MQYIANIPSNIAANVTIEQKRTAAEQTKKATQSTDKGFEAYIYQQHEKNLRQNETQNRKPQNTEKTVEPSASQLKSNNENSAARKADNQTQATKSQQIDAGAVNSEKTDKTATRKQPQNDVNDAKSDTKGIDKESNTKESHTRESSLKENTLKENRALENSVKENSLEQSLSTDRHIKNDAKVQGMDTRLIHSDVKKTAEAVATAAGQKQVNDGQKSEESFDLLSFLNKSNSAKVSSSKSAEKPLANEDKNSLDKVDLSTKAQSPAKEGKLGADDILQQVLINPDATQKNASTAAKEESLGGKTGVESLSNRQIKEGMSPKPQNGLDDLLGKGPLKSELNTQKENNGAVAGNPDKALAGGKANTAAIQTQAGEVKAKGQTLIDGKAVNAELAANEKVNSAAVADVAKDAGEKDQAALNANATHKQISEKSQQIAENGLAKASESKTNKKISDELMNQTGVNQTSLTAESKKASAVEAEKPVSTQPLVDKRVNSQTGTQHSLTEKADLGAVEKSLVEGITNDKGSPKGSQEAARSTTAIKETAAIKETTADKNKSAAATSPDVDKTVATAFASAEFQAESIVSEQPAADGKQEVQNKYSGNDKTLLTTKNNEGSDKTVVSKFAESQKLNKSETDAQQEHVKPLETESIIGEQVLGEQLHAEVTQKVNEQKAAADTRVQNTQFTHQQVQHKQESIQAEKVADKQNQMTQLKEQIQLHKPEGATALNDAVKYMMNGRIQAAEIRLDPPELGSMQIKISLNGDQASVSMLVQNPQAKEMLEQTMPKLKEMLEQQGLQMGEANVSQKQEGKEQNASQSGNGGAGGNGQGNGDADESGDEQLVGEQKITNGHLGAVDYYA</sequence>
<dbReference type="PANTHER" id="PTHR37533">
    <property type="entry name" value="FLAGELLAR HOOK-LENGTH CONTROL PROTEIN"/>
    <property type="match status" value="1"/>
</dbReference>
<feature type="compositionally biased region" description="Polar residues" evidence="1">
    <location>
        <begin position="68"/>
        <end position="81"/>
    </location>
</feature>
<feature type="compositionally biased region" description="Polar residues" evidence="1">
    <location>
        <begin position="592"/>
        <end position="610"/>
    </location>
</feature>